<protein>
    <submittedName>
        <fullName evidence="4">Hemolysin type calcium-binding protein</fullName>
    </submittedName>
</protein>
<keyword evidence="5" id="KW-1185">Reference proteome</keyword>
<dbReference type="GO" id="GO:0005509">
    <property type="term" value="F:calcium ion binding"/>
    <property type="evidence" value="ECO:0007669"/>
    <property type="project" value="InterPro"/>
</dbReference>
<dbReference type="InterPro" id="IPR050557">
    <property type="entry name" value="RTX_toxin/Mannuronan_C5-epim"/>
</dbReference>
<feature type="region of interest" description="Disordered" evidence="3">
    <location>
        <begin position="124"/>
        <end position="217"/>
    </location>
</feature>
<feature type="compositionally biased region" description="Basic and acidic residues" evidence="3">
    <location>
        <begin position="146"/>
        <end position="169"/>
    </location>
</feature>
<reference evidence="4 5" key="1">
    <citation type="submission" date="2019-06" db="EMBL/GenBank/DDBJ databases">
        <title>Sequencing the genomes of 1000 actinobacteria strains.</title>
        <authorList>
            <person name="Klenk H.-P."/>
        </authorList>
    </citation>
    <scope>NUCLEOTIDE SEQUENCE [LARGE SCALE GENOMIC DNA]</scope>
    <source>
        <strain evidence="4 5">DSM 43866</strain>
    </source>
</reference>
<sequence length="364" mass="36641">MSTSAWLSRVGAIVLATAGAGVVSAPAYAASTGVASVKETSRSASVRFQAGSGRANRVVITRSGRTVTIDDRYPIRAGTGCRAVKRDKTKVRCTTAKAPTFLSVGLGGRSDSLVNRTAIASGVSGGTGNDVITGGSGADELYGDSGSDRLHGGSGRDRIDGGTGHDRIHGGTYGDHLQGGLGNDLIDGGSGNDHLAGDAEDRGVGLSGPHGADILRGGAGRDTVTYATHDKPVTVDLDGAARDDGQAGEHDTVGADVEDIDGSPQDDTLTGNAAANRIAGNEGADTIRGGRGNDRLDGDHGADRLDGEAGDDTLIGNEPSTATLDQRADQVVGGANDTGAGDLCRVTVIDVLTACERVQTVPTI</sequence>
<dbReference type="InterPro" id="IPR001343">
    <property type="entry name" value="Hemolysn_Ca-bd"/>
</dbReference>
<feature type="compositionally biased region" description="Basic and acidic residues" evidence="3">
    <location>
        <begin position="236"/>
        <end position="253"/>
    </location>
</feature>
<feature type="region of interest" description="Disordered" evidence="3">
    <location>
        <begin position="236"/>
        <end position="256"/>
    </location>
</feature>
<proteinExistence type="predicted"/>
<evidence type="ECO:0000313" key="5">
    <source>
        <dbReference type="Proteomes" id="UP000320239"/>
    </source>
</evidence>
<dbReference type="PANTHER" id="PTHR38340">
    <property type="entry name" value="S-LAYER PROTEIN"/>
    <property type="match status" value="1"/>
</dbReference>
<comment type="subcellular location">
    <subcellularLocation>
        <location evidence="1">Secreted</location>
    </subcellularLocation>
</comment>
<feature type="region of interest" description="Disordered" evidence="3">
    <location>
        <begin position="282"/>
        <end position="312"/>
    </location>
</feature>
<dbReference type="OrthoDB" id="3296007at2"/>
<evidence type="ECO:0000256" key="3">
    <source>
        <dbReference type="SAM" id="MobiDB-lite"/>
    </source>
</evidence>
<dbReference type="GO" id="GO:0005576">
    <property type="term" value="C:extracellular region"/>
    <property type="evidence" value="ECO:0007669"/>
    <property type="project" value="UniProtKB-SubCell"/>
</dbReference>
<dbReference type="InterPro" id="IPR011049">
    <property type="entry name" value="Serralysin-like_metalloprot_C"/>
</dbReference>
<name>A0A561WQP6_ACTTI</name>
<organism evidence="4 5">
    <name type="scientific">Actinoplanes teichomyceticus</name>
    <dbReference type="NCBI Taxonomy" id="1867"/>
    <lineage>
        <taxon>Bacteria</taxon>
        <taxon>Bacillati</taxon>
        <taxon>Actinomycetota</taxon>
        <taxon>Actinomycetes</taxon>
        <taxon>Micromonosporales</taxon>
        <taxon>Micromonosporaceae</taxon>
        <taxon>Actinoplanes</taxon>
    </lineage>
</organism>
<dbReference type="RefSeq" id="WP_122981595.1">
    <property type="nucleotide sequence ID" value="NZ_BOMX01000025.1"/>
</dbReference>
<dbReference type="PANTHER" id="PTHR38340:SF1">
    <property type="entry name" value="S-LAYER PROTEIN"/>
    <property type="match status" value="1"/>
</dbReference>
<dbReference type="PROSITE" id="PS00330">
    <property type="entry name" value="HEMOLYSIN_CALCIUM"/>
    <property type="match status" value="3"/>
</dbReference>
<dbReference type="Gene3D" id="2.150.10.10">
    <property type="entry name" value="Serralysin-like metalloprotease, C-terminal"/>
    <property type="match status" value="3"/>
</dbReference>
<dbReference type="InterPro" id="IPR018511">
    <property type="entry name" value="Hemolysin-typ_Ca-bd_CS"/>
</dbReference>
<keyword evidence="2" id="KW-0964">Secreted</keyword>
<comment type="caution">
    <text evidence="4">The sequence shown here is derived from an EMBL/GenBank/DDBJ whole genome shotgun (WGS) entry which is preliminary data.</text>
</comment>
<dbReference type="Pfam" id="PF00353">
    <property type="entry name" value="HemolysinCabind"/>
    <property type="match status" value="3"/>
</dbReference>
<evidence type="ECO:0000256" key="1">
    <source>
        <dbReference type="ARBA" id="ARBA00004613"/>
    </source>
</evidence>
<evidence type="ECO:0000256" key="2">
    <source>
        <dbReference type="ARBA" id="ARBA00022525"/>
    </source>
</evidence>
<dbReference type="AlphaFoldDB" id="A0A561WQP6"/>
<dbReference type="EMBL" id="VIWY01000001">
    <property type="protein sequence ID" value="TWG26190.1"/>
    <property type="molecule type" value="Genomic_DNA"/>
</dbReference>
<accession>A0A561WQP6</accession>
<dbReference type="SUPFAM" id="SSF51120">
    <property type="entry name" value="beta-Roll"/>
    <property type="match status" value="2"/>
</dbReference>
<gene>
    <name evidence="4" type="ORF">FHX34_1011168</name>
</gene>
<dbReference type="Proteomes" id="UP000320239">
    <property type="component" value="Unassembled WGS sequence"/>
</dbReference>
<evidence type="ECO:0000313" key="4">
    <source>
        <dbReference type="EMBL" id="TWG26190.1"/>
    </source>
</evidence>
<dbReference type="PRINTS" id="PR00313">
    <property type="entry name" value="CABNDNGRPT"/>
</dbReference>
<feature type="compositionally biased region" description="Gly residues" evidence="3">
    <location>
        <begin position="171"/>
        <end position="182"/>
    </location>
</feature>
<feature type="compositionally biased region" description="Basic and acidic residues" evidence="3">
    <location>
        <begin position="291"/>
        <end position="307"/>
    </location>
</feature>